<dbReference type="RefSeq" id="WP_116073277.1">
    <property type="nucleotide sequence ID" value="NZ_CP187630.1"/>
</dbReference>
<dbReference type="SUPFAM" id="SSF141868">
    <property type="entry name" value="EAL domain-like"/>
    <property type="match status" value="1"/>
</dbReference>
<dbReference type="InterPro" id="IPR035965">
    <property type="entry name" value="PAS-like_dom_sf"/>
</dbReference>
<dbReference type="InterPro" id="IPR001633">
    <property type="entry name" value="EAL_dom"/>
</dbReference>
<dbReference type="SMART" id="SM00267">
    <property type="entry name" value="GGDEF"/>
    <property type="match status" value="1"/>
</dbReference>
<keyword evidence="1" id="KW-0472">Membrane</keyword>
<dbReference type="Pfam" id="PF00989">
    <property type="entry name" value="PAS"/>
    <property type="match status" value="1"/>
</dbReference>
<dbReference type="Gene3D" id="3.20.20.450">
    <property type="entry name" value="EAL domain"/>
    <property type="match status" value="1"/>
</dbReference>
<feature type="domain" description="PAS" evidence="2">
    <location>
        <begin position="378"/>
        <end position="432"/>
    </location>
</feature>
<dbReference type="InterPro" id="IPR029787">
    <property type="entry name" value="Nucleotide_cyclase"/>
</dbReference>
<dbReference type="InterPro" id="IPR013767">
    <property type="entry name" value="PAS_fold"/>
</dbReference>
<dbReference type="CDD" id="cd00130">
    <property type="entry name" value="PAS"/>
    <property type="match status" value="1"/>
</dbReference>
<feature type="transmembrane region" description="Helical" evidence="1">
    <location>
        <begin position="15"/>
        <end position="36"/>
    </location>
</feature>
<feature type="transmembrane region" description="Helical" evidence="1">
    <location>
        <begin position="144"/>
        <end position="165"/>
    </location>
</feature>
<evidence type="ECO:0000313" key="6">
    <source>
        <dbReference type="EMBL" id="RDZ16387.1"/>
    </source>
</evidence>
<dbReference type="PROSITE" id="PS50883">
    <property type="entry name" value="EAL"/>
    <property type="match status" value="1"/>
</dbReference>
<dbReference type="PROSITE" id="PS50887">
    <property type="entry name" value="GGDEF"/>
    <property type="match status" value="1"/>
</dbReference>
<dbReference type="PROSITE" id="PS50924">
    <property type="entry name" value="MHYT"/>
    <property type="match status" value="1"/>
</dbReference>
<proteinExistence type="predicted"/>
<feature type="transmembrane region" description="Helical" evidence="1">
    <location>
        <begin position="216"/>
        <end position="243"/>
    </location>
</feature>
<dbReference type="Pfam" id="PF00563">
    <property type="entry name" value="EAL"/>
    <property type="match status" value="1"/>
</dbReference>
<keyword evidence="1" id="KW-1133">Transmembrane helix</keyword>
<dbReference type="PROSITE" id="PS50112">
    <property type="entry name" value="PAS"/>
    <property type="match status" value="2"/>
</dbReference>
<dbReference type="PANTHER" id="PTHR44757:SF2">
    <property type="entry name" value="BIOFILM ARCHITECTURE MAINTENANCE PROTEIN MBAA"/>
    <property type="match status" value="1"/>
</dbReference>
<dbReference type="Pfam" id="PF00990">
    <property type="entry name" value="GGDEF"/>
    <property type="match status" value="1"/>
</dbReference>
<dbReference type="SUPFAM" id="SSF55785">
    <property type="entry name" value="PYP-like sensor domain (PAS domain)"/>
    <property type="match status" value="2"/>
</dbReference>
<dbReference type="InterPro" id="IPR000160">
    <property type="entry name" value="GGDEF_dom"/>
</dbReference>
<gene>
    <name evidence="6" type="ORF">C3744_07650</name>
</gene>
<dbReference type="SMART" id="SM00052">
    <property type="entry name" value="EAL"/>
    <property type="match status" value="1"/>
</dbReference>
<dbReference type="NCBIfam" id="TIGR00254">
    <property type="entry name" value="GGDEF"/>
    <property type="match status" value="1"/>
</dbReference>
<comment type="caution">
    <text evidence="6">The sequence shown here is derived from an EMBL/GenBank/DDBJ whole genome shotgun (WGS) entry which is preliminary data.</text>
</comment>
<name>A0A3D8X5Q0_PRIMG</name>
<dbReference type="AlphaFoldDB" id="A0A3D8X5Q0"/>
<dbReference type="FunFam" id="3.20.20.450:FF:000001">
    <property type="entry name" value="Cyclic di-GMP phosphodiesterase yahA"/>
    <property type="match status" value="1"/>
</dbReference>
<reference evidence="6 7" key="1">
    <citation type="journal article" date="2018" name="Appl. Environ. Microbiol.">
        <title>Antimicrobial susceptibility testing and tentative epidemiological cut-off values of five Bacillus species relevant for use as animal feed additives or for plant protection.</title>
        <authorList>
            <person name="Agerso Y."/>
            <person name="Stuer-Lauridsen B."/>
            <person name="Bjerre K."/>
            <person name="Jensen M.G."/>
            <person name="Johansen E."/>
            <person name="Bennedsen M."/>
            <person name="Brockmann E."/>
            <person name="Nielsen B."/>
        </authorList>
    </citation>
    <scope>NUCLEOTIDE SEQUENCE [LARGE SCALE GENOMIC DNA]</scope>
    <source>
        <strain evidence="6 7">CHCC20162</strain>
    </source>
</reference>
<accession>A0A3D8X5Q0</accession>
<feature type="transmembrane region" description="Helical" evidence="1">
    <location>
        <begin position="177"/>
        <end position="196"/>
    </location>
</feature>
<dbReference type="NCBIfam" id="TIGR00229">
    <property type="entry name" value="sensory_box"/>
    <property type="match status" value="1"/>
</dbReference>
<dbReference type="Gene3D" id="3.30.70.270">
    <property type="match status" value="1"/>
</dbReference>
<feature type="transmembrane region" description="Helical" evidence="1">
    <location>
        <begin position="80"/>
        <end position="100"/>
    </location>
</feature>
<evidence type="ECO:0000259" key="4">
    <source>
        <dbReference type="PROSITE" id="PS50887"/>
    </source>
</evidence>
<feature type="transmembrane region" description="Helical" evidence="1">
    <location>
        <begin position="48"/>
        <end position="74"/>
    </location>
</feature>
<evidence type="ECO:0000259" key="3">
    <source>
        <dbReference type="PROSITE" id="PS50883"/>
    </source>
</evidence>
<dbReference type="InterPro" id="IPR035919">
    <property type="entry name" value="EAL_sf"/>
</dbReference>
<feature type="transmembrane region" description="Helical" evidence="1">
    <location>
        <begin position="112"/>
        <end position="132"/>
    </location>
</feature>
<dbReference type="CDD" id="cd01949">
    <property type="entry name" value="GGDEF"/>
    <property type="match status" value="1"/>
</dbReference>
<dbReference type="InterPro" id="IPR043128">
    <property type="entry name" value="Rev_trsase/Diguanyl_cyclase"/>
</dbReference>
<protein>
    <submittedName>
        <fullName evidence="6">Diguanylate cyclase</fullName>
    </submittedName>
</protein>
<dbReference type="GO" id="GO:0016020">
    <property type="term" value="C:membrane"/>
    <property type="evidence" value="ECO:0007669"/>
    <property type="project" value="UniProtKB-UniRule"/>
</dbReference>
<dbReference type="CDD" id="cd01948">
    <property type="entry name" value="EAL"/>
    <property type="match status" value="1"/>
</dbReference>
<dbReference type="InterPro" id="IPR005330">
    <property type="entry name" value="MHYT_dom"/>
</dbReference>
<dbReference type="PANTHER" id="PTHR44757">
    <property type="entry name" value="DIGUANYLATE CYCLASE DGCP"/>
    <property type="match status" value="1"/>
</dbReference>
<dbReference type="Proteomes" id="UP000256519">
    <property type="component" value="Unassembled WGS sequence"/>
</dbReference>
<dbReference type="GO" id="GO:0006355">
    <property type="term" value="P:regulation of DNA-templated transcription"/>
    <property type="evidence" value="ECO:0007669"/>
    <property type="project" value="InterPro"/>
</dbReference>
<feature type="domain" description="GGDEF" evidence="4">
    <location>
        <begin position="520"/>
        <end position="652"/>
    </location>
</feature>
<dbReference type="SMART" id="SM00091">
    <property type="entry name" value="PAS"/>
    <property type="match status" value="2"/>
</dbReference>
<dbReference type="SUPFAM" id="SSF55073">
    <property type="entry name" value="Nucleotide cyclase"/>
    <property type="match status" value="1"/>
</dbReference>
<evidence type="ECO:0000313" key="7">
    <source>
        <dbReference type="Proteomes" id="UP000256519"/>
    </source>
</evidence>
<evidence type="ECO:0000259" key="2">
    <source>
        <dbReference type="PROSITE" id="PS50112"/>
    </source>
</evidence>
<dbReference type="Pfam" id="PF03707">
    <property type="entry name" value="MHYT"/>
    <property type="match status" value="3"/>
</dbReference>
<evidence type="ECO:0000259" key="5">
    <source>
        <dbReference type="PROSITE" id="PS50924"/>
    </source>
</evidence>
<feature type="domain" description="EAL" evidence="3">
    <location>
        <begin position="661"/>
        <end position="915"/>
    </location>
</feature>
<feature type="domain" description="MHYT" evidence="5">
    <location>
        <begin position="12"/>
        <end position="205"/>
    </location>
</feature>
<feature type="domain" description="PAS" evidence="2">
    <location>
        <begin position="259"/>
        <end position="299"/>
    </location>
</feature>
<keyword evidence="1" id="KW-0812">Transmembrane</keyword>
<dbReference type="Gene3D" id="3.30.450.20">
    <property type="entry name" value="PAS domain"/>
    <property type="match status" value="2"/>
</dbReference>
<dbReference type="InterPro" id="IPR000014">
    <property type="entry name" value="PAS"/>
</dbReference>
<organism evidence="6 7">
    <name type="scientific">Priestia megaterium</name>
    <name type="common">Bacillus megaterium</name>
    <dbReference type="NCBI Taxonomy" id="1404"/>
    <lineage>
        <taxon>Bacteria</taxon>
        <taxon>Bacillati</taxon>
        <taxon>Bacillota</taxon>
        <taxon>Bacilli</taxon>
        <taxon>Bacillales</taxon>
        <taxon>Bacillaceae</taxon>
        <taxon>Priestia</taxon>
    </lineage>
</organism>
<evidence type="ECO:0000256" key="1">
    <source>
        <dbReference type="PROSITE-ProRule" id="PRU00244"/>
    </source>
</evidence>
<dbReference type="FunFam" id="3.30.70.270:FF:000001">
    <property type="entry name" value="Diguanylate cyclase domain protein"/>
    <property type="match status" value="1"/>
</dbReference>
<dbReference type="Pfam" id="PF13426">
    <property type="entry name" value="PAS_9"/>
    <property type="match status" value="1"/>
</dbReference>
<dbReference type="InterPro" id="IPR052155">
    <property type="entry name" value="Biofilm_reg_signaling"/>
</dbReference>
<sequence>MNHHTHLLEGTYNELLVTLSFLIAITVAYASFGLANRVKISRAKFIQFWLISGAFTLGVGIWSMHFIAMLAFHLPVDVSYNLWFVLLSILGAITGFYIGLYLIHKQKKSMKALTIAGSFMGAGIVFMHYSGMMAMEPIMISYDPFIVFLSILIAVAASNTALWLGFYSKLNEGKLTVFAKLICSTIMGIAIASMHYTGMQAASFSGMSMSEQSNGFALNPIYLSAVIIFFIVCLFTAVFLTIFMDRRVQKQEVLKWAFFESALDAILVIDEKRHVLSLNYAAETLFSLKASDVIGSDVVKLLPFYKFSSLQDGRTEHSLLISNREVTVEITVMAVAIEETVEYMLYIRNMTQEREAEKTLIEAKNRYENLFYSSPLAIMVHREEEVVSVNDAMIQLLGVTEDQLVGKSLYDFFSSEQVPDIKKGLKAVKDRKDEPRPPLAQLKMFNALGKELFLEVKSTLIQINGETLFQTVTRDVTEQKKAQESLQYMAFHDMLTDLPNRSMFSNIVEKSIDSAAASGKNLHFLFLDLDRFKQVNDTLGHHAGDQLMLQVVDQMKSCLRNQDVLSRFGGDEFLVLLHDRTDEEVKKICQSLNDCLSTPFVVLSRDVYLGVSIGVSLFPKDGKSLEVLVRHADLAMYEVKKQGRNHYLFYQKEMQVHTTRRMRIEDGLRKAFELGEMELHYQPKVNIQSGHIVGMEALIRWTHAEMGVISPAEFIPIAEETGVIVTLTKWVLKKACHQNKYWQLQGLPPLKMSVNISSVDFGITDFVDYVLDVLREVELESRYLELEITESVTMKHVEQTIEKLQILKDAGVFISIDDFGSGYSSFSYIQKLPIHTLKIDRSFIKDLDPNTTEVSIVRAIITLAKSLQLSVVAEGVEEVEQVELLHKEKCDEVQGYYFSKPISAEEFYEKFHKIEEKMEFVH</sequence>
<dbReference type="EMBL" id="PQWM01000007">
    <property type="protein sequence ID" value="RDZ16387.1"/>
    <property type="molecule type" value="Genomic_DNA"/>
</dbReference>